<keyword evidence="7" id="KW-1003">Cell membrane</keyword>
<sequence>MTKTARLYGGSLYDLASEEKLTEGILEQMEMVCSLFREEPSYLRLLAEPSIPKTERVGLLDAAFEGKIETYLLNFLKLLCENGMLREFSGCCQEFRSRYNEDHGIAEAAVTSAVPLTEKQKEALKARLEKISNKTIQLTLKVDPRVVGGIKAELEGKQLDGTLQERLSGLRKKVTEIIV</sequence>
<dbReference type="InterPro" id="IPR000711">
    <property type="entry name" value="ATPase_OSCP/dsu"/>
</dbReference>
<comment type="subcellular location">
    <subcellularLocation>
        <location evidence="7">Cell membrane</location>
        <topology evidence="7">Peripheral membrane protein</topology>
    </subcellularLocation>
    <subcellularLocation>
        <location evidence="1">Membrane</location>
    </subcellularLocation>
</comment>
<keyword evidence="5 7" id="KW-0472">Membrane</keyword>
<keyword evidence="4 7" id="KW-0406">Ion transport</keyword>
<evidence type="ECO:0000256" key="4">
    <source>
        <dbReference type="ARBA" id="ARBA00023065"/>
    </source>
</evidence>
<proteinExistence type="inferred from homology"/>
<evidence type="ECO:0000313" key="9">
    <source>
        <dbReference type="Proteomes" id="UP001600894"/>
    </source>
</evidence>
<dbReference type="NCBIfam" id="TIGR01145">
    <property type="entry name" value="ATP_synt_delta"/>
    <property type="match status" value="1"/>
</dbReference>
<dbReference type="Pfam" id="PF00213">
    <property type="entry name" value="OSCP"/>
    <property type="match status" value="1"/>
</dbReference>
<dbReference type="RefSeq" id="WP_176254073.1">
    <property type="nucleotide sequence ID" value="NZ_BAABXL010000001.1"/>
</dbReference>
<evidence type="ECO:0000256" key="2">
    <source>
        <dbReference type="ARBA" id="ARBA00022448"/>
    </source>
</evidence>
<evidence type="ECO:0000256" key="5">
    <source>
        <dbReference type="ARBA" id="ARBA00023136"/>
    </source>
</evidence>
<dbReference type="PANTHER" id="PTHR11910">
    <property type="entry name" value="ATP SYNTHASE DELTA CHAIN"/>
    <property type="match status" value="1"/>
</dbReference>
<keyword evidence="2 7" id="KW-0813">Transport</keyword>
<evidence type="ECO:0000256" key="6">
    <source>
        <dbReference type="ARBA" id="ARBA00023310"/>
    </source>
</evidence>
<keyword evidence="7" id="KW-0139">CF(1)</keyword>
<comment type="function">
    <text evidence="7">F(1)F(0) ATP synthase produces ATP from ADP in the presence of a proton or sodium gradient. F-type ATPases consist of two structural domains, F(1) containing the extramembraneous catalytic core and F(0) containing the membrane proton channel, linked together by a central stalk and a peripheral stalk. During catalysis, ATP synthesis in the catalytic domain of F(1) is coupled via a rotary mechanism of the central stalk subunits to proton translocation.</text>
</comment>
<evidence type="ECO:0000256" key="3">
    <source>
        <dbReference type="ARBA" id="ARBA00022781"/>
    </source>
</evidence>
<evidence type="ECO:0000256" key="1">
    <source>
        <dbReference type="ARBA" id="ARBA00004370"/>
    </source>
</evidence>
<gene>
    <name evidence="7" type="primary">atpH</name>
    <name evidence="8" type="ORF">F130042H8_05890</name>
</gene>
<dbReference type="Proteomes" id="UP001600894">
    <property type="component" value="Unassembled WGS sequence"/>
</dbReference>
<protein>
    <recommendedName>
        <fullName evidence="7">ATP synthase subunit delta</fullName>
    </recommendedName>
    <alternativeName>
        <fullName evidence="7">ATP synthase F(1) sector subunit delta</fullName>
    </alternativeName>
    <alternativeName>
        <fullName evidence="7">F-type ATPase subunit delta</fullName>
        <shortName evidence="7">F-ATPase subunit delta</shortName>
    </alternativeName>
</protein>
<keyword evidence="9" id="KW-1185">Reference proteome</keyword>
<comment type="similarity">
    <text evidence="7">Belongs to the ATPase delta chain family.</text>
</comment>
<dbReference type="PRINTS" id="PR00125">
    <property type="entry name" value="ATPASEDELTA"/>
</dbReference>
<accession>A0ABQ0AU28</accession>
<dbReference type="EMBL" id="BAABXL010000001">
    <property type="protein sequence ID" value="GAA6267529.1"/>
    <property type="molecule type" value="Genomic_DNA"/>
</dbReference>
<keyword evidence="3 7" id="KW-0375">Hydrogen ion transport</keyword>
<reference evidence="8 9" key="1">
    <citation type="submission" date="2024-04" db="EMBL/GenBank/DDBJ databases">
        <title>Defined microbial consortia suppress multidrug-resistant proinflammatory Enterobacteriaceae via ecological control.</title>
        <authorList>
            <person name="Furuichi M."/>
            <person name="Kawaguchi T."/>
            <person name="Pust M."/>
            <person name="Yasuma K."/>
            <person name="Plichta D."/>
            <person name="Hasegawa N."/>
            <person name="Ohya T."/>
            <person name="Bhattarai S."/>
            <person name="Sasajima S."/>
            <person name="Aoto Y."/>
            <person name="Tuganbaev T."/>
            <person name="Yaginuma M."/>
            <person name="Ueda M."/>
            <person name="Okahashi N."/>
            <person name="Amafuji K."/>
            <person name="Kiridooshi Y."/>
            <person name="Sugita K."/>
            <person name="Strazar M."/>
            <person name="Skelly A."/>
            <person name="Suda W."/>
            <person name="Hattori M."/>
            <person name="Nakamoto N."/>
            <person name="Caballero S."/>
            <person name="Norman J."/>
            <person name="Olle B."/>
            <person name="Tanoue T."/>
            <person name="Arita M."/>
            <person name="Bucci V."/>
            <person name="Atarashi K."/>
            <person name="Xavier R."/>
            <person name="Honda K."/>
        </authorList>
    </citation>
    <scope>NUCLEOTIDE SEQUENCE [LARGE SCALE GENOMIC DNA]</scope>
    <source>
        <strain evidence="9">f13</strain>
    </source>
</reference>
<comment type="caution">
    <text evidence="8">The sequence shown here is derived from an EMBL/GenBank/DDBJ whole genome shotgun (WGS) entry which is preliminary data.</text>
</comment>
<evidence type="ECO:0000256" key="7">
    <source>
        <dbReference type="HAMAP-Rule" id="MF_01416"/>
    </source>
</evidence>
<dbReference type="InterPro" id="IPR026015">
    <property type="entry name" value="ATP_synth_OSCP/delta_N_sf"/>
</dbReference>
<organism evidence="8 9">
    <name type="scientific">Enterocloster alcoholdehydrogenati</name>
    <dbReference type="NCBI Taxonomy" id="2547410"/>
    <lineage>
        <taxon>Bacteria</taxon>
        <taxon>Bacillati</taxon>
        <taxon>Bacillota</taxon>
        <taxon>Clostridia</taxon>
        <taxon>Lachnospirales</taxon>
        <taxon>Lachnospiraceae</taxon>
        <taxon>Enterocloster</taxon>
    </lineage>
</organism>
<comment type="function">
    <text evidence="7">This protein is part of the stalk that links CF(0) to CF(1). It either transmits conformational changes from CF(0) to CF(1) or is implicated in proton conduction.</text>
</comment>
<evidence type="ECO:0000313" key="8">
    <source>
        <dbReference type="EMBL" id="GAA6267529.1"/>
    </source>
</evidence>
<name>A0ABQ0AU28_9FIRM</name>
<dbReference type="SUPFAM" id="SSF47928">
    <property type="entry name" value="N-terminal domain of the delta subunit of the F1F0-ATP synthase"/>
    <property type="match status" value="1"/>
</dbReference>
<keyword evidence="6 7" id="KW-0066">ATP synthesis</keyword>
<dbReference type="HAMAP" id="MF_01416">
    <property type="entry name" value="ATP_synth_delta_bact"/>
    <property type="match status" value="1"/>
</dbReference>
<dbReference type="Gene3D" id="1.10.520.20">
    <property type="entry name" value="N-terminal domain of the delta subunit of the F1F0-ATP synthase"/>
    <property type="match status" value="1"/>
</dbReference>